<comment type="similarity">
    <text evidence="1">Belongs to the phosphatase 2A regulatory subunit.</text>
</comment>
<dbReference type="STRING" id="984486.A0A1E3QHY0"/>
<reference evidence="3" key="1">
    <citation type="submission" date="2016-05" db="EMBL/GenBank/DDBJ databases">
        <title>Comparative genomics of biotechnologically important yeasts.</title>
        <authorList>
            <consortium name="DOE Joint Genome Institute"/>
            <person name="Riley R."/>
            <person name="Haridas S."/>
            <person name="Wolfe K.H."/>
            <person name="Lopes M.R."/>
            <person name="Hittinger C.T."/>
            <person name="Goker M."/>
            <person name="Salamov A."/>
            <person name="Wisecaver J."/>
            <person name="Long T.M."/>
            <person name="Aerts A.L."/>
            <person name="Barry K."/>
            <person name="Choi C."/>
            <person name="Clum A."/>
            <person name="Coughlan A.Y."/>
            <person name="Deshpande S."/>
            <person name="Douglass A.P."/>
            <person name="Hanson S.J."/>
            <person name="Klenk H.-P."/>
            <person name="Labutti K."/>
            <person name="Lapidus A."/>
            <person name="Lindquist E."/>
            <person name="Lipzen A."/>
            <person name="Meier-Kolthoff J.P."/>
            <person name="Ohm R.A."/>
            <person name="Otillar R.P."/>
            <person name="Pangilinan J."/>
            <person name="Peng Y."/>
            <person name="Rokas A."/>
            <person name="Rosa C.A."/>
            <person name="Scheuner C."/>
            <person name="Sibirny A.A."/>
            <person name="Slot J.C."/>
            <person name="Stielow J.B."/>
            <person name="Sun H."/>
            <person name="Kurtzman C.P."/>
            <person name="Blackwell M."/>
            <person name="Grigoriev I.V."/>
            <person name="Jeffries T.W."/>
        </authorList>
    </citation>
    <scope>NUCLEOTIDE SEQUENCE [LARGE SCALE GENOMIC DNA]</scope>
    <source>
        <strain evidence="3">NRRL Y-12698</strain>
    </source>
</reference>
<dbReference type="RefSeq" id="XP_018982629.1">
    <property type="nucleotide sequence ID" value="XM_019132042.1"/>
</dbReference>
<dbReference type="SUPFAM" id="SSF48371">
    <property type="entry name" value="ARM repeat"/>
    <property type="match status" value="1"/>
</dbReference>
<keyword evidence="3" id="KW-1185">Reference proteome</keyword>
<dbReference type="GO" id="GO:0005935">
    <property type="term" value="C:cellular bud neck"/>
    <property type="evidence" value="ECO:0007669"/>
    <property type="project" value="EnsemblFungi"/>
</dbReference>
<dbReference type="InterPro" id="IPR016024">
    <property type="entry name" value="ARM-type_fold"/>
</dbReference>
<sequence>MPDELTKPLTLAPSTQPVVFNPSAIKPAALATTPIPPRTPTDGDYKASHLFNDRLPTPTKEIDLLKSPPKRHLSLRFEPSGREFERLPAFEEVSPEDKVALFLQKLEQCSIMFDFSDMSYDAAGKELKKNTLQELFEFIATNRFTYPEEIYAAVVAMFKTNLFRPIPPPVNPVGDIYDPDEDEPVYELAWPHMQLVYELFLKFFESPDFNHTVAKKYIDHDFILRLLELFDSEDPRERECLKTTLHRVYGKFLLLRSFIRKSINNVFLQFVYETDRFNGISELLEILGLIINGFALPLKEEHKIFLIRVLIPMHKVKALSLYHPQLAYCIVQFLEKDPQLTEEVIMGLLRYWPKINSTKEVMFLNELEDIFEVMEPSEFVRVEEPLFVQLARCMRSPHFQVSEKVLCYWNNEYFLSLVTENTRELLPILFPSLYKLTVPGEPLDRDASLGALEQQQLFDNYQDEYFMESAGSGWNRTIHSLAYQALKIFMDTNPAVYDDCLATYQHSLEANKAHEQEKIQSWKKLEAYVTQLNA</sequence>
<dbReference type="InterPro" id="IPR002554">
    <property type="entry name" value="PP2A_B56"/>
</dbReference>
<dbReference type="GO" id="GO:0005816">
    <property type="term" value="C:spindle pole body"/>
    <property type="evidence" value="ECO:0007669"/>
    <property type="project" value="EnsemblFungi"/>
</dbReference>
<dbReference type="GO" id="GO:0051754">
    <property type="term" value="P:meiotic sister chromatid cohesion, centromeric"/>
    <property type="evidence" value="ECO:0007669"/>
    <property type="project" value="EnsemblFungi"/>
</dbReference>
<dbReference type="GO" id="GO:0000776">
    <property type="term" value="C:kinetochore"/>
    <property type="evidence" value="ECO:0007669"/>
    <property type="project" value="EnsemblFungi"/>
</dbReference>
<dbReference type="GO" id="GO:0000159">
    <property type="term" value="C:protein phosphatase type 2A complex"/>
    <property type="evidence" value="ECO:0007669"/>
    <property type="project" value="UniProtKB-UniRule"/>
</dbReference>
<dbReference type="AlphaFoldDB" id="A0A1E3QHY0"/>
<evidence type="ECO:0000256" key="1">
    <source>
        <dbReference type="PIRNR" id="PIRNR028043"/>
    </source>
</evidence>
<dbReference type="EMBL" id="KV454441">
    <property type="protein sequence ID" value="ODQ77301.1"/>
    <property type="molecule type" value="Genomic_DNA"/>
</dbReference>
<organism evidence="2 3">
    <name type="scientific">Babjeviella inositovora NRRL Y-12698</name>
    <dbReference type="NCBI Taxonomy" id="984486"/>
    <lineage>
        <taxon>Eukaryota</taxon>
        <taxon>Fungi</taxon>
        <taxon>Dikarya</taxon>
        <taxon>Ascomycota</taxon>
        <taxon>Saccharomycotina</taxon>
        <taxon>Pichiomycetes</taxon>
        <taxon>Serinales incertae sedis</taxon>
        <taxon>Babjeviella</taxon>
    </lineage>
</organism>
<dbReference type="Gene3D" id="1.25.10.10">
    <property type="entry name" value="Leucine-rich Repeat Variant"/>
    <property type="match status" value="1"/>
</dbReference>
<gene>
    <name evidence="2" type="ORF">BABINDRAFT_41767</name>
</gene>
<dbReference type="GeneID" id="30149895"/>
<dbReference type="InterPro" id="IPR011989">
    <property type="entry name" value="ARM-like"/>
</dbReference>
<protein>
    <recommendedName>
        <fullName evidence="1">Serine/threonine-protein phosphatase 2A 56 kDa regulatory subunit</fullName>
    </recommendedName>
</protein>
<evidence type="ECO:0000313" key="2">
    <source>
        <dbReference type="EMBL" id="ODQ77301.1"/>
    </source>
</evidence>
<dbReference type="PANTHER" id="PTHR10257:SF3">
    <property type="entry name" value="SERINE_THREONINE-PROTEIN PHOSPHATASE 2A 56 KDA REGULATORY SUBUNIT GAMMA ISOFORM"/>
    <property type="match status" value="1"/>
</dbReference>
<dbReference type="GO" id="GO:0031134">
    <property type="term" value="P:sister chromatid biorientation"/>
    <property type="evidence" value="ECO:0007669"/>
    <property type="project" value="EnsemblFungi"/>
</dbReference>
<dbReference type="GO" id="GO:0006281">
    <property type="term" value="P:DNA repair"/>
    <property type="evidence" value="ECO:0007669"/>
    <property type="project" value="EnsemblFungi"/>
</dbReference>
<dbReference type="Pfam" id="PF01603">
    <property type="entry name" value="B56"/>
    <property type="match status" value="2"/>
</dbReference>
<dbReference type="GO" id="GO:0031578">
    <property type="term" value="P:mitotic spindle orientation checkpoint signaling"/>
    <property type="evidence" value="ECO:0007669"/>
    <property type="project" value="EnsemblFungi"/>
</dbReference>
<dbReference type="GO" id="GO:0031107">
    <property type="term" value="P:septin ring disassembly"/>
    <property type="evidence" value="ECO:0007669"/>
    <property type="project" value="EnsemblFungi"/>
</dbReference>
<proteinExistence type="inferred from homology"/>
<dbReference type="GO" id="GO:2000786">
    <property type="term" value="P:positive regulation of autophagosome assembly"/>
    <property type="evidence" value="ECO:0007669"/>
    <property type="project" value="EnsemblFungi"/>
</dbReference>
<dbReference type="Proteomes" id="UP000094336">
    <property type="component" value="Unassembled WGS sequence"/>
</dbReference>
<dbReference type="GO" id="GO:0008104">
    <property type="term" value="P:intracellular protein localization"/>
    <property type="evidence" value="ECO:0007669"/>
    <property type="project" value="EnsemblFungi"/>
</dbReference>
<evidence type="ECO:0000313" key="3">
    <source>
        <dbReference type="Proteomes" id="UP000094336"/>
    </source>
</evidence>
<dbReference type="GO" id="GO:0070199">
    <property type="term" value="P:establishment of protein localization to chromosome"/>
    <property type="evidence" value="ECO:0007669"/>
    <property type="project" value="EnsemblFungi"/>
</dbReference>
<dbReference type="GO" id="GO:0019888">
    <property type="term" value="F:protein phosphatase regulator activity"/>
    <property type="evidence" value="ECO:0007669"/>
    <property type="project" value="UniProtKB-UniRule"/>
</dbReference>
<dbReference type="GO" id="GO:0032186">
    <property type="term" value="P:cellular bud neck septin ring organization"/>
    <property type="evidence" value="ECO:0007669"/>
    <property type="project" value="EnsemblFungi"/>
</dbReference>
<dbReference type="PIRSF" id="PIRSF028043">
    <property type="entry name" value="PP2A_B56"/>
    <property type="match status" value="1"/>
</dbReference>
<name>A0A1E3QHY0_9ASCO</name>
<dbReference type="PANTHER" id="PTHR10257">
    <property type="entry name" value="SERINE/THREONINE PROTEIN PHOSPHATASE 2A PP2A REGULATORY SUBUNIT B"/>
    <property type="match status" value="1"/>
</dbReference>
<comment type="function">
    <text evidence="1">The B regulatory subunit might modulate substrate selectivity and catalytic activity, and also might direct the localization of the catalytic enzyme to a particular subcellular compartment.</text>
</comment>
<dbReference type="OrthoDB" id="10264446at2759"/>
<dbReference type="GO" id="GO:0003677">
    <property type="term" value="F:DNA binding"/>
    <property type="evidence" value="ECO:0007669"/>
    <property type="project" value="EnsemblFungi"/>
</dbReference>
<accession>A0A1E3QHY0</accession>
<dbReference type="GO" id="GO:0005634">
    <property type="term" value="C:nucleus"/>
    <property type="evidence" value="ECO:0007669"/>
    <property type="project" value="EnsemblFungi"/>
</dbReference>